<evidence type="ECO:0000256" key="10">
    <source>
        <dbReference type="RuleBase" id="RU363039"/>
    </source>
</evidence>
<dbReference type="FunFam" id="2.170.220.10:FF:000002">
    <property type="entry name" value="Methionine--tRNA ligase"/>
    <property type="match status" value="1"/>
</dbReference>
<evidence type="ECO:0000313" key="13">
    <source>
        <dbReference type="EMBL" id="NKE38542.1"/>
    </source>
</evidence>
<comment type="caution">
    <text evidence="13">The sequence shown here is derived from an EMBL/GenBank/DDBJ whole genome shotgun (WGS) entry which is preliminary data.</text>
</comment>
<dbReference type="InterPro" id="IPR033911">
    <property type="entry name" value="MetRS_core"/>
</dbReference>
<feature type="binding site" evidence="9">
    <location>
        <position position="127"/>
    </location>
    <ligand>
        <name>Zn(2+)</name>
        <dbReference type="ChEBI" id="CHEBI:29105"/>
    </ligand>
</feature>
<comment type="similarity">
    <text evidence="10">Belongs to the class-I aminoacyl-tRNA synthetase family.</text>
</comment>
<dbReference type="InterPro" id="IPR014758">
    <property type="entry name" value="Met-tRNA_synth"/>
</dbReference>
<dbReference type="SUPFAM" id="SSF47323">
    <property type="entry name" value="Anticodon-binding domain of a subclass of class I aminoacyl-tRNA synthetases"/>
    <property type="match status" value="1"/>
</dbReference>
<dbReference type="SUPFAM" id="SSF52374">
    <property type="entry name" value="Nucleotidylyl transferase"/>
    <property type="match status" value="1"/>
</dbReference>
<dbReference type="InterPro" id="IPR041872">
    <property type="entry name" value="Anticodon_Met"/>
</dbReference>
<name>A0A846TWI5_9MOLU</name>
<evidence type="ECO:0000256" key="6">
    <source>
        <dbReference type="ARBA" id="ARBA00022840"/>
    </source>
</evidence>
<dbReference type="GO" id="GO:0006431">
    <property type="term" value="P:methionyl-tRNA aminoacylation"/>
    <property type="evidence" value="ECO:0007669"/>
    <property type="project" value="UniProtKB-UniRule"/>
</dbReference>
<evidence type="ECO:0000256" key="1">
    <source>
        <dbReference type="ARBA" id="ARBA00003314"/>
    </source>
</evidence>
<reference evidence="13 14" key="1">
    <citation type="submission" date="2020-04" db="EMBL/GenBank/DDBJ databases">
        <title>Complete genome sequence of Spiroplasma platyhelix ATCC 51748, an insect isolate.</title>
        <authorList>
            <person name="Green E.A."/>
            <person name="Klassen J.L."/>
        </authorList>
    </citation>
    <scope>NUCLEOTIDE SEQUENCE [LARGE SCALE GENOMIC DNA]</scope>
    <source>
        <strain evidence="13 14">PALS-1</strain>
    </source>
</reference>
<evidence type="ECO:0000256" key="7">
    <source>
        <dbReference type="ARBA" id="ARBA00022917"/>
    </source>
</evidence>
<keyword evidence="4 9" id="KW-0436">Ligase</keyword>
<dbReference type="Pfam" id="PF09334">
    <property type="entry name" value="tRNA-synt_1g"/>
    <property type="match status" value="1"/>
</dbReference>
<dbReference type="Gene3D" id="3.40.50.620">
    <property type="entry name" value="HUPs"/>
    <property type="match status" value="1"/>
</dbReference>
<dbReference type="Gene3D" id="1.10.730.10">
    <property type="entry name" value="Isoleucyl-tRNA Synthetase, Domain 1"/>
    <property type="match status" value="1"/>
</dbReference>
<comment type="subunit">
    <text evidence="9">Monomer.</text>
</comment>
<accession>A0A846TWI5</accession>
<dbReference type="InterPro" id="IPR015413">
    <property type="entry name" value="Methionyl/Leucyl_tRNA_Synth"/>
</dbReference>
<comment type="function">
    <text evidence="1 9">Is required not only for elongation of protein synthesis but also for the initiation of all mRNA translation through initiator tRNA(fMet) aminoacylation.</text>
</comment>
<dbReference type="NCBIfam" id="TIGR00398">
    <property type="entry name" value="metG"/>
    <property type="match status" value="1"/>
</dbReference>
<dbReference type="InterPro" id="IPR009080">
    <property type="entry name" value="tRNAsynth_Ia_anticodon-bd"/>
</dbReference>
<dbReference type="InterPro" id="IPR023457">
    <property type="entry name" value="Met-tRNA_synth_2"/>
</dbReference>
<proteinExistence type="inferred from homology"/>
<dbReference type="GO" id="GO:0005737">
    <property type="term" value="C:cytoplasm"/>
    <property type="evidence" value="ECO:0007669"/>
    <property type="project" value="UniProtKB-SubCell"/>
</dbReference>
<sequence length="525" mass="60509">MAKRFYVTTPIYYPSNILHLGHAYTTTIADILARYKKSQGYEVFFLTGSDEHGQKIAKSAAAKNLEPKAFVDQIVAEFKDLWAKLKIDYTHFIRTTDESHIITVQKIFSTLLKQGDIYLDKYQGWYCVSDEEFVTDLQIDKATNTCKNCGGKLIELAEESYFFKISAYSQKLLAYYQEHPTFIFPESRKNEMINNFIKPGLTDLSVTRTSFTWGVPVLENPKHVVYVWIDALSNYLSALGYLQIDDSNFQKFWVDEECEIVQLLGKEITRFHTIYWPILLMSLNLRQPNSILSHGWIINDEGKMSKSKGNIIDPRILIERYSADALRCFLIKEISFGSDGKYSHEGFLNFFNAYLVNDLGNLLSRILTMISKYSDSKIPKFENKEIKKYQSELIFDFQTTIKDFQITMDQYQVTDAVEVVWKLIAKLNKLIDDIKPWDLFKNQQTAELNNVLNLFANGLMIISILLAPILVDASSKMQEQLGVQPTSTLSPEFDLNSIAGSQVDKKELLFKRLDVQVELDYLNSK</sequence>
<dbReference type="EC" id="6.1.1.10" evidence="9"/>
<evidence type="ECO:0000313" key="14">
    <source>
        <dbReference type="Proteomes" id="UP000584587"/>
    </source>
</evidence>
<dbReference type="AlphaFoldDB" id="A0A846TWI5"/>
<comment type="subcellular location">
    <subcellularLocation>
        <location evidence="2 9">Cytoplasm</location>
    </subcellularLocation>
</comment>
<dbReference type="CDD" id="cd07957">
    <property type="entry name" value="Anticodon_Ia_Met"/>
    <property type="match status" value="1"/>
</dbReference>
<feature type="binding site" evidence="9">
    <location>
        <position position="146"/>
    </location>
    <ligand>
        <name>Zn(2+)</name>
        <dbReference type="ChEBI" id="CHEBI:29105"/>
    </ligand>
</feature>
<comment type="caution">
    <text evidence="9">Lacks conserved residue(s) required for the propagation of feature annotation.</text>
</comment>
<dbReference type="PROSITE" id="PS00178">
    <property type="entry name" value="AA_TRNA_LIGASE_I"/>
    <property type="match status" value="1"/>
</dbReference>
<keyword evidence="6 9" id="KW-0067">ATP-binding</keyword>
<protein>
    <recommendedName>
        <fullName evidence="9">Methionine--tRNA ligase</fullName>
        <ecNumber evidence="9">6.1.1.10</ecNumber>
    </recommendedName>
    <alternativeName>
        <fullName evidence="9">Methionyl-tRNA synthetase</fullName>
        <shortName evidence="9">MetRS</shortName>
    </alternativeName>
</protein>
<evidence type="ECO:0000256" key="8">
    <source>
        <dbReference type="ARBA" id="ARBA00023146"/>
    </source>
</evidence>
<evidence type="ECO:0000256" key="5">
    <source>
        <dbReference type="ARBA" id="ARBA00022741"/>
    </source>
</evidence>
<feature type="short sequence motif" description="'KMSKS' region" evidence="9">
    <location>
        <begin position="303"/>
        <end position="307"/>
    </location>
</feature>
<evidence type="ECO:0000259" key="12">
    <source>
        <dbReference type="Pfam" id="PF19303"/>
    </source>
</evidence>
<feature type="binding site" evidence="9">
    <location>
        <position position="149"/>
    </location>
    <ligand>
        <name>Zn(2+)</name>
        <dbReference type="ChEBI" id="CHEBI:29105"/>
    </ligand>
</feature>
<dbReference type="PANTHER" id="PTHR43326:SF1">
    <property type="entry name" value="METHIONINE--TRNA LIGASE, MITOCHONDRIAL"/>
    <property type="match status" value="1"/>
</dbReference>
<evidence type="ECO:0000256" key="9">
    <source>
        <dbReference type="HAMAP-Rule" id="MF_01228"/>
    </source>
</evidence>
<keyword evidence="8 9" id="KW-0030">Aminoacyl-tRNA synthetase</keyword>
<feature type="domain" description="Methionyl/Leucyl tRNA synthetase" evidence="11">
    <location>
        <begin position="5"/>
        <end position="366"/>
    </location>
</feature>
<dbReference type="PRINTS" id="PR01041">
    <property type="entry name" value="TRNASYNTHMET"/>
</dbReference>
<gene>
    <name evidence="9 13" type="primary">metG</name>
    <name evidence="13" type="ORF">HER12_02085</name>
</gene>
<dbReference type="NCBIfam" id="NF008900">
    <property type="entry name" value="PRK12267.1"/>
    <property type="match status" value="1"/>
</dbReference>
<dbReference type="PANTHER" id="PTHR43326">
    <property type="entry name" value="METHIONYL-TRNA SYNTHETASE"/>
    <property type="match status" value="1"/>
</dbReference>
<dbReference type="GO" id="GO:0005524">
    <property type="term" value="F:ATP binding"/>
    <property type="evidence" value="ECO:0007669"/>
    <property type="project" value="UniProtKB-UniRule"/>
</dbReference>
<evidence type="ECO:0000259" key="11">
    <source>
        <dbReference type="Pfam" id="PF09334"/>
    </source>
</evidence>
<dbReference type="InterPro" id="IPR001412">
    <property type="entry name" value="aa-tRNA-synth_I_CS"/>
</dbReference>
<dbReference type="CDD" id="cd00814">
    <property type="entry name" value="MetRS_core"/>
    <property type="match status" value="1"/>
</dbReference>
<comment type="catalytic activity">
    <reaction evidence="9">
        <text>tRNA(Met) + L-methionine + ATP = L-methionyl-tRNA(Met) + AMP + diphosphate</text>
        <dbReference type="Rhea" id="RHEA:13481"/>
        <dbReference type="Rhea" id="RHEA-COMP:9667"/>
        <dbReference type="Rhea" id="RHEA-COMP:9698"/>
        <dbReference type="ChEBI" id="CHEBI:30616"/>
        <dbReference type="ChEBI" id="CHEBI:33019"/>
        <dbReference type="ChEBI" id="CHEBI:57844"/>
        <dbReference type="ChEBI" id="CHEBI:78442"/>
        <dbReference type="ChEBI" id="CHEBI:78530"/>
        <dbReference type="ChEBI" id="CHEBI:456215"/>
        <dbReference type="EC" id="6.1.1.10"/>
    </reaction>
</comment>
<keyword evidence="7 9" id="KW-0648">Protein biosynthesis</keyword>
<feature type="domain" description="Methionyl-tRNA synthetase anticodon-binding" evidence="12">
    <location>
        <begin position="386"/>
        <end position="512"/>
    </location>
</feature>
<keyword evidence="14" id="KW-1185">Reference proteome</keyword>
<evidence type="ECO:0000256" key="2">
    <source>
        <dbReference type="ARBA" id="ARBA00004496"/>
    </source>
</evidence>
<dbReference type="Proteomes" id="UP000584587">
    <property type="component" value="Unassembled WGS sequence"/>
</dbReference>
<organism evidence="13 14">
    <name type="scientific">Spiroplasma platyhelix PALS-1</name>
    <dbReference type="NCBI Taxonomy" id="1276218"/>
    <lineage>
        <taxon>Bacteria</taxon>
        <taxon>Bacillati</taxon>
        <taxon>Mycoplasmatota</taxon>
        <taxon>Mollicutes</taxon>
        <taxon>Entomoplasmatales</taxon>
        <taxon>Spiroplasmataceae</taxon>
        <taxon>Spiroplasma</taxon>
    </lineage>
</organism>
<dbReference type="GO" id="GO:0004825">
    <property type="term" value="F:methionine-tRNA ligase activity"/>
    <property type="evidence" value="ECO:0007669"/>
    <property type="project" value="UniProtKB-UniRule"/>
</dbReference>
<dbReference type="InterPro" id="IPR014729">
    <property type="entry name" value="Rossmann-like_a/b/a_fold"/>
</dbReference>
<dbReference type="HAMAP" id="MF_01228">
    <property type="entry name" value="Met_tRNA_synth_type2"/>
    <property type="match status" value="1"/>
</dbReference>
<dbReference type="RefSeq" id="WP_168105022.1">
    <property type="nucleotide sequence ID" value="NZ_CP051215.1"/>
</dbReference>
<dbReference type="Pfam" id="PF19303">
    <property type="entry name" value="Anticodon_3"/>
    <property type="match status" value="1"/>
</dbReference>
<feature type="short sequence motif" description="'HIGH' region" evidence="9">
    <location>
        <begin position="12"/>
        <end position="22"/>
    </location>
</feature>
<keyword evidence="3 9" id="KW-0963">Cytoplasm</keyword>
<dbReference type="Gene3D" id="2.170.220.10">
    <property type="match status" value="1"/>
</dbReference>
<evidence type="ECO:0000256" key="4">
    <source>
        <dbReference type="ARBA" id="ARBA00022598"/>
    </source>
</evidence>
<dbReference type="EMBL" id="JAAVVK010000002">
    <property type="protein sequence ID" value="NKE38542.1"/>
    <property type="molecule type" value="Genomic_DNA"/>
</dbReference>
<keyword evidence="5 9" id="KW-0547">Nucleotide-binding</keyword>
<evidence type="ECO:0000256" key="3">
    <source>
        <dbReference type="ARBA" id="ARBA00022490"/>
    </source>
</evidence>